<organism evidence="3 4">
    <name type="scientific">Catonella massiliensis</name>
    <dbReference type="NCBI Taxonomy" id="2799636"/>
    <lineage>
        <taxon>Bacteria</taxon>
        <taxon>Bacillati</taxon>
        <taxon>Bacillota</taxon>
        <taxon>Clostridia</taxon>
        <taxon>Lachnospirales</taxon>
        <taxon>Lachnospiraceae</taxon>
        <taxon>Catonella</taxon>
    </lineage>
</organism>
<feature type="region of interest" description="Disordered" evidence="1">
    <location>
        <begin position="1"/>
        <end position="21"/>
    </location>
</feature>
<accession>A0ABS1IY90</accession>
<feature type="domain" description="Flagellar hook-length control protein-like C-terminal" evidence="2">
    <location>
        <begin position="524"/>
        <end position="597"/>
    </location>
</feature>
<evidence type="ECO:0000259" key="2">
    <source>
        <dbReference type="Pfam" id="PF02120"/>
    </source>
</evidence>
<reference evidence="3 4" key="1">
    <citation type="submission" date="2021-01" db="EMBL/GenBank/DDBJ databases">
        <title>Isolation and description of Catonella massiliensis sp. nov., a novel Catonella species, isolated from a stable periodontitis subject.</title>
        <authorList>
            <person name="Antezack A."/>
            <person name="Boxberger M."/>
            <person name="La Scola B."/>
            <person name="Monnet-Corti V."/>
        </authorList>
    </citation>
    <scope>NUCLEOTIDE SEQUENCE [LARGE SCALE GENOMIC DNA]</scope>
    <source>
        <strain evidence="3 4">Marseille-Q4567</strain>
    </source>
</reference>
<dbReference type="EMBL" id="JAEPRJ010000001">
    <property type="protein sequence ID" value="MBK5896695.1"/>
    <property type="molecule type" value="Genomic_DNA"/>
</dbReference>
<dbReference type="InterPro" id="IPR021136">
    <property type="entry name" value="Flagellar_hook_control-like_C"/>
</dbReference>
<evidence type="ECO:0000313" key="3">
    <source>
        <dbReference type="EMBL" id="MBK5896695.1"/>
    </source>
</evidence>
<dbReference type="Proteomes" id="UP000604730">
    <property type="component" value="Unassembled WGS sequence"/>
</dbReference>
<gene>
    <name evidence="3" type="ORF">JJN12_02695</name>
</gene>
<dbReference type="Pfam" id="PF02120">
    <property type="entry name" value="Flg_hook"/>
    <property type="match status" value="1"/>
</dbReference>
<comment type="caution">
    <text evidence="3">The sequence shown here is derived from an EMBL/GenBank/DDBJ whole genome shotgun (WGS) entry which is preliminary data.</text>
</comment>
<keyword evidence="4" id="KW-1185">Reference proteome</keyword>
<evidence type="ECO:0000313" key="4">
    <source>
        <dbReference type="Proteomes" id="UP000604730"/>
    </source>
</evidence>
<proteinExistence type="predicted"/>
<evidence type="ECO:0000256" key="1">
    <source>
        <dbReference type="SAM" id="MobiDB-lite"/>
    </source>
</evidence>
<dbReference type="Gene3D" id="3.30.750.140">
    <property type="match status" value="1"/>
</dbReference>
<sequence length="633" mass="68845">MPLDISRVPNGGISSGRESASVAKSSEVSKIAVSGGAAGGVNSDSLSKGQVLSGQVTNISPGELTLELENGQTMTARYDNNSELSIGDVAKFRVVDSEDGHIMLKTMQTGTTLENVVYKALDASGLPFSPKNEELVTALIKNEYPVSKQMINGMLQQSLKNPEISMTNLVLMNKAGLDINPESTKLFEMYSSGRTELAAATEQNFKDMLGMIEGLLSDGNIEGGAKLASDLLDIFNIGKEPDELVLSLVANDEASLPTTAPTNLAELLDSLAGEGATVTDPSIITEDGEPVNVTLTSETPISSILNEEQRLEVFTLFENADIDVDAAKLQNLIKGELSLSELSDLLKTLPETDLSKLDNLMKQVTDLTGKGLPATNDMLAGLLPESATLSEAANHIKDILSNTNLPPELKQALLKSDDFHKTLKMLVHTDWTLSAEELTEKDAVLNIYKRMDEQIDKLKTLADNTAGQASAKLSTDLGQTKQNMNFMNEMNQMYNFTELPIRMNGQTTTGDLYVYSDKHRKRVAGGNGISCLLHLDMKSLGGMNIRIELNEGTVSTRFFLNDDSSGKLITDNLFELDSALTKQGFNPKSEVIKTTDKEEERRLLSGEFNPINDFIPSEVESNNFSRYTFDMRA</sequence>
<dbReference type="RefSeq" id="WP_208428253.1">
    <property type="nucleotide sequence ID" value="NZ_JAEPRJ010000001.1"/>
</dbReference>
<protein>
    <recommendedName>
        <fullName evidence="2">Flagellar hook-length control protein-like C-terminal domain-containing protein</fullName>
    </recommendedName>
</protein>
<dbReference type="InterPro" id="IPR038610">
    <property type="entry name" value="FliK-like_C_sf"/>
</dbReference>
<name>A0ABS1IY90_9FIRM</name>